<dbReference type="eggNOG" id="ENOG502SWXT">
    <property type="taxonomic scope" value="Eukaryota"/>
</dbReference>
<dbReference type="VEuPathDB" id="PiroplasmaDB:TA03680"/>
<evidence type="ECO:0000313" key="3">
    <source>
        <dbReference type="EMBL" id="SVP92616.1"/>
    </source>
</evidence>
<dbReference type="KEGG" id="tan:TA03680"/>
<reference evidence="3" key="2">
    <citation type="submission" date="2018-07" db="EMBL/GenBank/DDBJ databases">
        <authorList>
            <person name="Quirk P.G."/>
            <person name="Krulwich T.A."/>
        </authorList>
    </citation>
    <scope>NUCLEOTIDE SEQUENCE</scope>
    <source>
        <strain evidence="3">Anand</strain>
    </source>
</reference>
<proteinExistence type="predicted"/>
<organism evidence="2 5">
    <name type="scientific">Theileria annulata</name>
    <dbReference type="NCBI Taxonomy" id="5874"/>
    <lineage>
        <taxon>Eukaryota</taxon>
        <taxon>Sar</taxon>
        <taxon>Alveolata</taxon>
        <taxon>Apicomplexa</taxon>
        <taxon>Aconoidasida</taxon>
        <taxon>Piroplasmida</taxon>
        <taxon>Theileriidae</taxon>
        <taxon>Theileria</taxon>
    </lineage>
</organism>
<accession>Q4UCG3</accession>
<dbReference type="OMA" id="LEFCRTN"/>
<keyword evidence="5" id="KW-1185">Reference proteome</keyword>
<name>Q4UCG3_THEAN</name>
<evidence type="ECO:0000313" key="4">
    <source>
        <dbReference type="EMBL" id="SVP93420.1"/>
    </source>
</evidence>
<dbReference type="InParanoid" id="Q4UCG3"/>
<dbReference type="AlphaFoldDB" id="Q4UCG3"/>
<evidence type="ECO:0000313" key="2">
    <source>
        <dbReference type="EMBL" id="CAI75488.1"/>
    </source>
</evidence>
<feature type="signal peptide" evidence="1">
    <location>
        <begin position="1"/>
        <end position="22"/>
    </location>
</feature>
<dbReference type="OrthoDB" id="360597at2759"/>
<keyword evidence="1" id="KW-0732">Signal</keyword>
<dbReference type="EMBL" id="CR940352">
    <property type="protein sequence ID" value="CAI75488.1"/>
    <property type="molecule type" value="Genomic_DNA"/>
</dbReference>
<protein>
    <submittedName>
        <fullName evidence="2">Uncharacterized protein</fullName>
    </submittedName>
</protein>
<dbReference type="GeneID" id="3864868"/>
<sequence length="202" mass="23647">MAFLPFLLTYLVYFTCCNILQSDSNTLSGICDNIVSSLQILNKRGILKMVNKERCKDYELLGERILSMSNKSDKYCYKGVQFLLCNLKYQPYESNFNCEHIKDKFIKIVKSCSFDAPNVLDKNCSGINSENLSIFNPLEFCRTNYVLLNGEKQTQFDPVEHEYCSKIVESYNLCQYYSRRLNLRNYCLDGGFQNYCTHYIKR</sequence>
<dbReference type="EMBL" id="UIVS01000003">
    <property type="protein sequence ID" value="SVP92616.1"/>
    <property type="molecule type" value="Genomic_DNA"/>
</dbReference>
<evidence type="ECO:0000256" key="1">
    <source>
        <dbReference type="SAM" id="SignalP"/>
    </source>
</evidence>
<feature type="chain" id="PRO_5036286070" evidence="1">
    <location>
        <begin position="23"/>
        <end position="202"/>
    </location>
</feature>
<reference evidence="2 5" key="1">
    <citation type="journal article" date="2005" name="Science">
        <title>Genome of the host-cell transforming parasite Theileria annulata compared with T. parva.</title>
        <authorList>
            <person name="Pain A."/>
            <person name="Renauld H."/>
            <person name="Berriman M."/>
            <person name="Murphy L."/>
            <person name="Yeats C.A."/>
            <person name="Weir W."/>
            <person name="Kerhornou A."/>
            <person name="Aslett M."/>
            <person name="Bishop R."/>
            <person name="Bouchier C."/>
            <person name="Cochet M."/>
            <person name="Coulson R.M.R."/>
            <person name="Cronin A."/>
            <person name="de Villiers E.P."/>
            <person name="Fraser A."/>
            <person name="Fosker N."/>
            <person name="Gardner M."/>
            <person name="Goble A."/>
            <person name="Griffiths-Jones S."/>
            <person name="Harris D.E."/>
            <person name="Katzer F."/>
            <person name="Larke N."/>
            <person name="Lord A."/>
            <person name="Maser P."/>
            <person name="McKellar S."/>
            <person name="Mooney P."/>
            <person name="Morton F."/>
            <person name="Nene V."/>
            <person name="O'Neil S."/>
            <person name="Price C."/>
            <person name="Quail M.A."/>
            <person name="Rabbinowitsch E."/>
            <person name="Rawlings N.D."/>
            <person name="Rutter S."/>
            <person name="Saunders D."/>
            <person name="Seeger K."/>
            <person name="Shah T."/>
            <person name="Squares R."/>
            <person name="Squares S."/>
            <person name="Tivey A."/>
            <person name="Walker A.R."/>
            <person name="Woodward J."/>
            <person name="Dobbelaere D.A.E."/>
            <person name="Langsley G."/>
            <person name="Rajandream M.A."/>
            <person name="McKeever D."/>
            <person name="Shiels B."/>
            <person name="Tait A."/>
            <person name="Barrell B.G."/>
            <person name="Hall N."/>
        </authorList>
    </citation>
    <scope>NUCLEOTIDE SEQUENCE [LARGE SCALE GENOMIC DNA]</scope>
    <source>
        <strain evidence="5">Ankara</strain>
        <strain evidence="2">Ankara isolate clone C9</strain>
    </source>
</reference>
<dbReference type="RefSeq" id="XP_954964.1">
    <property type="nucleotide sequence ID" value="XM_949871.1"/>
</dbReference>
<dbReference type="EMBL" id="UIVT01000003">
    <property type="protein sequence ID" value="SVP93420.1"/>
    <property type="molecule type" value="Genomic_DNA"/>
</dbReference>
<evidence type="ECO:0000313" key="5">
    <source>
        <dbReference type="Proteomes" id="UP000001950"/>
    </source>
</evidence>
<gene>
    <name evidence="2" type="ORF">TA03680</name>
    <name evidence="4" type="ORF">TAT_000241300</name>
    <name evidence="3" type="ORF">TAV_000241400</name>
</gene>
<dbReference type="Proteomes" id="UP000001950">
    <property type="component" value="Chromosome 3"/>
</dbReference>